<dbReference type="WBParaSite" id="MCU_010477-RA">
    <property type="protein sequence ID" value="MCU_010477-RA"/>
    <property type="gene ID" value="MCU_010477"/>
</dbReference>
<protein>
    <submittedName>
        <fullName evidence="3">SOS response associated peptidase (SRAP)</fullName>
    </submittedName>
</protein>
<evidence type="ECO:0000313" key="3">
    <source>
        <dbReference type="WBParaSite" id="MCU_010477-RA"/>
    </source>
</evidence>
<reference evidence="3" key="2">
    <citation type="submission" date="2019-11" db="UniProtKB">
        <authorList>
            <consortium name="WormBaseParasite"/>
        </authorList>
    </citation>
    <scope>IDENTIFICATION</scope>
</reference>
<dbReference type="Proteomes" id="UP000267029">
    <property type="component" value="Unassembled WGS sequence"/>
</dbReference>
<dbReference type="AlphaFoldDB" id="A0A0R3U8L1"/>
<organism evidence="3">
    <name type="scientific">Mesocestoides corti</name>
    <name type="common">Flatworm</name>
    <dbReference type="NCBI Taxonomy" id="53468"/>
    <lineage>
        <taxon>Eukaryota</taxon>
        <taxon>Metazoa</taxon>
        <taxon>Spiralia</taxon>
        <taxon>Lophotrochozoa</taxon>
        <taxon>Platyhelminthes</taxon>
        <taxon>Cestoda</taxon>
        <taxon>Eucestoda</taxon>
        <taxon>Cyclophyllidea</taxon>
        <taxon>Mesocestoididae</taxon>
        <taxon>Mesocestoides</taxon>
    </lineage>
</organism>
<accession>A0A0R3U8L1</accession>
<gene>
    <name evidence="1" type="ORF">MCOS_LOCUS3223</name>
</gene>
<keyword evidence="2" id="KW-1185">Reference proteome</keyword>
<reference evidence="1 2" key="1">
    <citation type="submission" date="2018-10" db="EMBL/GenBank/DDBJ databases">
        <authorList>
            <consortium name="Pathogen Informatics"/>
        </authorList>
    </citation>
    <scope>NUCLEOTIDE SEQUENCE [LARGE SCALE GENOMIC DNA]</scope>
</reference>
<name>A0A0R3U8L1_MESCO</name>
<evidence type="ECO:0000313" key="1">
    <source>
        <dbReference type="EMBL" id="VDD77220.1"/>
    </source>
</evidence>
<dbReference type="EMBL" id="UXSR01000677">
    <property type="protein sequence ID" value="VDD77220.1"/>
    <property type="molecule type" value="Genomic_DNA"/>
</dbReference>
<proteinExistence type="predicted"/>
<sequence length="103" mass="11664">MTPPKCSTKEFPPAVQTQVPVTISPTAALWIDRSAVDKLHPVIPHIGWDLVRSSDAEWWRPEPPPDIRMRVDAEWCRPWPNDYRQAIIIESVPMPRKSAVGSG</sequence>
<evidence type="ECO:0000313" key="2">
    <source>
        <dbReference type="Proteomes" id="UP000267029"/>
    </source>
</evidence>